<dbReference type="RefSeq" id="WP_204912472.1">
    <property type="nucleotide sequence ID" value="NZ_BAAAYR010000001.1"/>
</dbReference>
<dbReference type="Pfam" id="PF01042">
    <property type="entry name" value="Ribonuc_L-PSP"/>
    <property type="match status" value="1"/>
</dbReference>
<dbReference type="Proteomes" id="UP001500767">
    <property type="component" value="Unassembled WGS sequence"/>
</dbReference>
<dbReference type="CDD" id="cd00448">
    <property type="entry name" value="YjgF_YER057c_UK114_family"/>
    <property type="match status" value="1"/>
</dbReference>
<gene>
    <name evidence="1" type="ORF">GCM10022197_04050</name>
</gene>
<dbReference type="SUPFAM" id="SSF55298">
    <property type="entry name" value="YjgF-like"/>
    <property type="match status" value="1"/>
</dbReference>
<evidence type="ECO:0000313" key="2">
    <source>
        <dbReference type="Proteomes" id="UP001500767"/>
    </source>
</evidence>
<dbReference type="PANTHER" id="PTHR43857">
    <property type="entry name" value="BLR7761 PROTEIN"/>
    <property type="match status" value="1"/>
</dbReference>
<sequence length="145" mass="15249">MSPSPSTVRLLRSSRLSTQVPYAYAATTDAPARLVFTAGACPLDEEGRTVAVGDLVGQTEQVLINLRAALHAAGADLVDVLMITVYVATTSREDLAAAWEVVRRAFGDHDAPGTLLGVTVLGWPDQLVEVEAVAVAHPDATEPQS</sequence>
<dbReference type="PANTHER" id="PTHR43857:SF1">
    <property type="entry name" value="YJGH FAMILY PROTEIN"/>
    <property type="match status" value="1"/>
</dbReference>
<reference evidence="2" key="1">
    <citation type="journal article" date="2019" name="Int. J. Syst. Evol. Microbiol.">
        <title>The Global Catalogue of Microorganisms (GCM) 10K type strain sequencing project: providing services to taxonomists for standard genome sequencing and annotation.</title>
        <authorList>
            <consortium name="The Broad Institute Genomics Platform"/>
            <consortium name="The Broad Institute Genome Sequencing Center for Infectious Disease"/>
            <person name="Wu L."/>
            <person name="Ma J."/>
        </authorList>
    </citation>
    <scope>NUCLEOTIDE SEQUENCE [LARGE SCALE GENOMIC DNA]</scope>
    <source>
        <strain evidence="2">JCM 16540</strain>
    </source>
</reference>
<name>A0ABP6WJ01_9ACTN</name>
<protein>
    <submittedName>
        <fullName evidence="1">RidA family protein</fullName>
    </submittedName>
</protein>
<dbReference type="InterPro" id="IPR006175">
    <property type="entry name" value="YjgF/YER057c/UK114"/>
</dbReference>
<comment type="caution">
    <text evidence="1">The sequence shown here is derived from an EMBL/GenBank/DDBJ whole genome shotgun (WGS) entry which is preliminary data.</text>
</comment>
<dbReference type="Gene3D" id="3.30.1330.40">
    <property type="entry name" value="RutC-like"/>
    <property type="match status" value="1"/>
</dbReference>
<dbReference type="InterPro" id="IPR035959">
    <property type="entry name" value="RutC-like_sf"/>
</dbReference>
<accession>A0ABP6WJ01</accession>
<dbReference type="EMBL" id="BAAAYR010000001">
    <property type="protein sequence ID" value="GAA3552249.1"/>
    <property type="molecule type" value="Genomic_DNA"/>
</dbReference>
<evidence type="ECO:0000313" key="1">
    <source>
        <dbReference type="EMBL" id="GAA3552249.1"/>
    </source>
</evidence>
<proteinExistence type="predicted"/>
<organism evidence="1 2">
    <name type="scientific">Microlunatus spumicola</name>
    <dbReference type="NCBI Taxonomy" id="81499"/>
    <lineage>
        <taxon>Bacteria</taxon>
        <taxon>Bacillati</taxon>
        <taxon>Actinomycetota</taxon>
        <taxon>Actinomycetes</taxon>
        <taxon>Propionibacteriales</taxon>
        <taxon>Propionibacteriaceae</taxon>
        <taxon>Microlunatus</taxon>
    </lineage>
</organism>
<keyword evidence="2" id="KW-1185">Reference proteome</keyword>